<reference evidence="2 3" key="1">
    <citation type="journal article" date="2016" name="Mol. Biol. Evol.">
        <title>Comparative Genomics of Early-Diverging Mushroom-Forming Fungi Provides Insights into the Origins of Lignocellulose Decay Capabilities.</title>
        <authorList>
            <person name="Nagy L.G."/>
            <person name="Riley R."/>
            <person name="Tritt A."/>
            <person name="Adam C."/>
            <person name="Daum C."/>
            <person name="Floudas D."/>
            <person name="Sun H."/>
            <person name="Yadav J.S."/>
            <person name="Pangilinan J."/>
            <person name="Larsson K.H."/>
            <person name="Matsuura K."/>
            <person name="Barry K."/>
            <person name="Labutti K."/>
            <person name="Kuo R."/>
            <person name="Ohm R.A."/>
            <person name="Bhattacharya S.S."/>
            <person name="Shirouzu T."/>
            <person name="Yoshinaga Y."/>
            <person name="Martin F.M."/>
            <person name="Grigoriev I.V."/>
            <person name="Hibbett D.S."/>
        </authorList>
    </citation>
    <scope>NUCLEOTIDE SEQUENCE [LARGE SCALE GENOMIC DNA]</scope>
    <source>
        <strain evidence="2 3">L-15889</strain>
    </source>
</reference>
<protein>
    <recommendedName>
        <fullName evidence="4">BTB domain-containing protein</fullName>
    </recommendedName>
</protein>
<sequence>MDPIPHIPPSAKKNKKAAKKAKKGGSVSMVSIPTPIPRNSTKEEVFLTVLRSGIAEGNLLDTKLYTYTRRTPVGVDMPRPVYANEAALTNVSDYFVTLFQWDFQEGRMSTDDYDYMSDSDLEDAEEDDNSNGWVSTHGLQTATLASLQKSPADGAAEVGDGTEETITAEVPTPAVTVDVGHHVVTVERPVVLETVAFKTFHAFVFWTLTGKVSFAPLRSQSSSAHLQYESKSRKPFDPPACSPKSMFRFAHMCGISELKKLALNDIVSKLAPDNVLTELFSSLTARYTEVLEAEVEALVKKGLTQAVLSEMPHWMAKVATGSLGTQSGDVIAMLLQRLSRDLGSSSNGWY</sequence>
<keyword evidence="3" id="KW-1185">Reference proteome</keyword>
<dbReference type="Gene3D" id="3.30.710.10">
    <property type="entry name" value="Potassium Channel Kv1.1, Chain A"/>
    <property type="match status" value="1"/>
</dbReference>
<proteinExistence type="predicted"/>
<organism evidence="2 3">
    <name type="scientific">Daedalea quercina L-15889</name>
    <dbReference type="NCBI Taxonomy" id="1314783"/>
    <lineage>
        <taxon>Eukaryota</taxon>
        <taxon>Fungi</taxon>
        <taxon>Dikarya</taxon>
        <taxon>Basidiomycota</taxon>
        <taxon>Agaricomycotina</taxon>
        <taxon>Agaricomycetes</taxon>
        <taxon>Polyporales</taxon>
        <taxon>Fomitopsis</taxon>
    </lineage>
</organism>
<dbReference type="Proteomes" id="UP000076727">
    <property type="component" value="Unassembled WGS sequence"/>
</dbReference>
<name>A0A165MPY3_9APHY</name>
<dbReference type="InterPro" id="IPR011333">
    <property type="entry name" value="SKP1/BTB/POZ_sf"/>
</dbReference>
<accession>A0A165MPY3</accession>
<dbReference type="EMBL" id="KV429097">
    <property type="protein sequence ID" value="KZT65971.1"/>
    <property type="molecule type" value="Genomic_DNA"/>
</dbReference>
<evidence type="ECO:0000313" key="3">
    <source>
        <dbReference type="Proteomes" id="UP000076727"/>
    </source>
</evidence>
<dbReference type="AlphaFoldDB" id="A0A165MPY3"/>
<evidence type="ECO:0000313" key="2">
    <source>
        <dbReference type="EMBL" id="KZT65971.1"/>
    </source>
</evidence>
<gene>
    <name evidence="2" type="ORF">DAEQUDRAFT_768457</name>
</gene>
<dbReference type="STRING" id="1314783.A0A165MPY3"/>
<feature type="compositionally biased region" description="Basic residues" evidence="1">
    <location>
        <begin position="12"/>
        <end position="23"/>
    </location>
</feature>
<evidence type="ECO:0008006" key="4">
    <source>
        <dbReference type="Google" id="ProtNLM"/>
    </source>
</evidence>
<evidence type="ECO:0000256" key="1">
    <source>
        <dbReference type="SAM" id="MobiDB-lite"/>
    </source>
</evidence>
<feature type="region of interest" description="Disordered" evidence="1">
    <location>
        <begin position="1"/>
        <end position="35"/>
    </location>
</feature>
<dbReference type="OrthoDB" id="6359816at2759"/>